<keyword evidence="4 9" id="KW-0547">Nucleotide-binding</keyword>
<feature type="region of interest" description="Disordered" evidence="11">
    <location>
        <begin position="453"/>
        <end position="498"/>
    </location>
</feature>
<dbReference type="eggNOG" id="KOG0616">
    <property type="taxonomic scope" value="Eukaryota"/>
</dbReference>
<evidence type="ECO:0000313" key="14">
    <source>
        <dbReference type="EMBL" id="EAR95457.2"/>
    </source>
</evidence>
<dbReference type="SMART" id="SM00220">
    <property type="entry name" value="S_TKc"/>
    <property type="match status" value="1"/>
</dbReference>
<feature type="domain" description="AGC-kinase C-terminal" evidence="13">
    <location>
        <begin position="282"/>
        <end position="351"/>
    </location>
</feature>
<dbReference type="PROSITE" id="PS51285">
    <property type="entry name" value="AGC_KINASE_CTER"/>
    <property type="match status" value="1"/>
</dbReference>
<dbReference type="InParanoid" id="Q23G03"/>
<organism evidence="14 15">
    <name type="scientific">Tetrahymena thermophila (strain SB210)</name>
    <dbReference type="NCBI Taxonomy" id="312017"/>
    <lineage>
        <taxon>Eukaryota</taxon>
        <taxon>Sar</taxon>
        <taxon>Alveolata</taxon>
        <taxon>Ciliophora</taxon>
        <taxon>Intramacronucleata</taxon>
        <taxon>Oligohymenophorea</taxon>
        <taxon>Hymenostomatida</taxon>
        <taxon>Tetrahymenina</taxon>
        <taxon>Tetrahymenidae</taxon>
        <taxon>Tetrahymena</taxon>
    </lineage>
</organism>
<keyword evidence="15" id="KW-1185">Reference proteome</keyword>
<reference evidence="15" key="1">
    <citation type="journal article" date="2006" name="PLoS Biol.">
        <title>Macronuclear genome sequence of the ciliate Tetrahymena thermophila, a model eukaryote.</title>
        <authorList>
            <person name="Eisen J.A."/>
            <person name="Coyne R.S."/>
            <person name="Wu M."/>
            <person name="Wu D."/>
            <person name="Thiagarajan M."/>
            <person name="Wortman J.R."/>
            <person name="Badger J.H."/>
            <person name="Ren Q."/>
            <person name="Amedeo P."/>
            <person name="Jones K.M."/>
            <person name="Tallon L.J."/>
            <person name="Delcher A.L."/>
            <person name="Salzberg S.L."/>
            <person name="Silva J.C."/>
            <person name="Haas B.J."/>
            <person name="Majoros W.H."/>
            <person name="Farzad M."/>
            <person name="Carlton J.M."/>
            <person name="Smith R.K. Jr."/>
            <person name="Garg J."/>
            <person name="Pearlman R.E."/>
            <person name="Karrer K.M."/>
            <person name="Sun L."/>
            <person name="Manning G."/>
            <person name="Elde N.C."/>
            <person name="Turkewitz A.P."/>
            <person name="Asai D.J."/>
            <person name="Wilkes D.E."/>
            <person name="Wang Y."/>
            <person name="Cai H."/>
            <person name="Collins K."/>
            <person name="Stewart B.A."/>
            <person name="Lee S.R."/>
            <person name="Wilamowska K."/>
            <person name="Weinberg Z."/>
            <person name="Ruzzo W.L."/>
            <person name="Wloga D."/>
            <person name="Gaertig J."/>
            <person name="Frankel J."/>
            <person name="Tsao C.-C."/>
            <person name="Gorovsky M.A."/>
            <person name="Keeling P.J."/>
            <person name="Waller R.F."/>
            <person name="Patron N.J."/>
            <person name="Cherry J.M."/>
            <person name="Stover N.A."/>
            <person name="Krieger C.J."/>
            <person name="del Toro C."/>
            <person name="Ryder H.F."/>
            <person name="Williamson S.C."/>
            <person name="Barbeau R.A."/>
            <person name="Hamilton E.P."/>
            <person name="Orias E."/>
        </authorList>
    </citation>
    <scope>NUCLEOTIDE SEQUENCE [LARGE SCALE GENOMIC DNA]</scope>
    <source>
        <strain evidence="15">SB210</strain>
    </source>
</reference>
<dbReference type="FunFam" id="3.30.200.20:FF:000042">
    <property type="entry name" value="Aurora kinase A"/>
    <property type="match status" value="1"/>
</dbReference>
<dbReference type="EMBL" id="GG662704">
    <property type="protein sequence ID" value="EAR95457.2"/>
    <property type="molecule type" value="Genomic_DNA"/>
</dbReference>
<evidence type="ECO:0000256" key="9">
    <source>
        <dbReference type="PROSITE-ProRule" id="PRU10141"/>
    </source>
</evidence>
<dbReference type="InterPro" id="IPR011009">
    <property type="entry name" value="Kinase-like_dom_sf"/>
</dbReference>
<evidence type="ECO:0000256" key="2">
    <source>
        <dbReference type="ARBA" id="ARBA00022527"/>
    </source>
</evidence>
<evidence type="ECO:0000256" key="11">
    <source>
        <dbReference type="SAM" id="MobiDB-lite"/>
    </source>
</evidence>
<proteinExistence type="inferred from homology"/>
<evidence type="ECO:0000256" key="6">
    <source>
        <dbReference type="ARBA" id="ARBA00022840"/>
    </source>
</evidence>
<dbReference type="PANTHER" id="PTHR24356:SF374">
    <property type="entry name" value="PROTEIN KINASE DOMAIN-CONTAINING PROTEIN"/>
    <property type="match status" value="1"/>
</dbReference>
<dbReference type="PROSITE" id="PS00108">
    <property type="entry name" value="PROTEIN_KINASE_ST"/>
    <property type="match status" value="1"/>
</dbReference>
<dbReference type="InterPro" id="IPR000719">
    <property type="entry name" value="Prot_kinase_dom"/>
</dbReference>
<dbReference type="FunFam" id="1.10.510.10:FF:000454">
    <property type="entry name" value="Uncharacterized protein"/>
    <property type="match status" value="1"/>
</dbReference>
<evidence type="ECO:0000256" key="4">
    <source>
        <dbReference type="ARBA" id="ARBA00022741"/>
    </source>
</evidence>
<dbReference type="KEGG" id="tet:TTHERM_00077610"/>
<dbReference type="Proteomes" id="UP000009168">
    <property type="component" value="Unassembled WGS sequence"/>
</dbReference>
<gene>
    <name evidence="14" type="ORF">TTHERM_00077610</name>
</gene>
<dbReference type="InterPro" id="IPR050236">
    <property type="entry name" value="Ser_Thr_kinase_AGC"/>
</dbReference>
<keyword evidence="5 14" id="KW-0418">Kinase</keyword>
<dbReference type="OrthoDB" id="270458at2759"/>
<keyword evidence="3" id="KW-0808">Transferase</keyword>
<feature type="domain" description="Protein kinase" evidence="12">
    <location>
        <begin position="22"/>
        <end position="281"/>
    </location>
</feature>
<comment type="catalytic activity">
    <reaction evidence="8">
        <text>L-seryl-[protein] + ATP = O-phospho-L-seryl-[protein] + ADP + H(+)</text>
        <dbReference type="Rhea" id="RHEA:17989"/>
        <dbReference type="Rhea" id="RHEA-COMP:9863"/>
        <dbReference type="Rhea" id="RHEA-COMP:11604"/>
        <dbReference type="ChEBI" id="CHEBI:15378"/>
        <dbReference type="ChEBI" id="CHEBI:29999"/>
        <dbReference type="ChEBI" id="CHEBI:30616"/>
        <dbReference type="ChEBI" id="CHEBI:83421"/>
        <dbReference type="ChEBI" id="CHEBI:456216"/>
        <dbReference type="EC" id="2.7.11.1"/>
    </reaction>
</comment>
<feature type="compositionally biased region" description="Low complexity" evidence="11">
    <location>
        <begin position="488"/>
        <end position="498"/>
    </location>
</feature>
<dbReference type="GO" id="GO:0005524">
    <property type="term" value="F:ATP binding"/>
    <property type="evidence" value="ECO:0007669"/>
    <property type="project" value="UniProtKB-UniRule"/>
</dbReference>
<dbReference type="PROSITE" id="PS00107">
    <property type="entry name" value="PROTEIN_KINASE_ATP"/>
    <property type="match status" value="1"/>
</dbReference>
<dbReference type="HOGENOM" id="CLU_510479_0_0_1"/>
<sequence length="498" mass="56724">MGNCTSSSENAKKNSSDNVQGYIFNQVIGKGGFGKVWNVQKRKNKEVLAMKIMSKVKILSKKSVNSVLNERKILSHLNHPLIVNMHNSFQDRENLYLTMDFIGGGDLRYHLIHQTEPFSETQAQFIACCIVSALEYIHSQNILHRDIKPENLIFDESGYLKVTDFGISRIWKPDNSNETSGTPGYIAPEILMRQNYGVAVDYYALGIIMYEMAMGKRPYKAKDRKELREQILAKQVQIKREEIPKGWSLEAIDFINRLIQRKPSNRLGVNGPQEVKDHVWIKSFPWQKLNNNEIEAPYKPPKGCVYNFAGKIASEQTEIDKQNAILLRKDEVQQLFKGYECDSSKTVKVTNNNFQFSLSGTPFTSGNSSFSMSTQNKTGNKNQKNEIIQLQHIQASIGGNSQCLNQLNYAQQSQSQIFTAYTKAPTLQQGHSSQINQLTENVFTEKLSKKLETQHDISKKSVNENNEDSRNQRNQSAGMRIESNAALQFQQQQQQQHA</sequence>
<evidence type="ECO:0000259" key="13">
    <source>
        <dbReference type="PROSITE" id="PS51285"/>
    </source>
</evidence>
<evidence type="ECO:0000256" key="10">
    <source>
        <dbReference type="RuleBase" id="RU000304"/>
    </source>
</evidence>
<dbReference type="Gene3D" id="1.10.510.10">
    <property type="entry name" value="Transferase(Phosphotransferase) domain 1"/>
    <property type="match status" value="1"/>
</dbReference>
<evidence type="ECO:0000256" key="8">
    <source>
        <dbReference type="ARBA" id="ARBA00048679"/>
    </source>
</evidence>
<dbReference type="Pfam" id="PF00069">
    <property type="entry name" value="Pkinase"/>
    <property type="match status" value="1"/>
</dbReference>
<keyword evidence="2 10" id="KW-0723">Serine/threonine-protein kinase</keyword>
<name>Q23G03_TETTS</name>
<dbReference type="CDD" id="cd05578">
    <property type="entry name" value="STKc_Yank1"/>
    <property type="match status" value="1"/>
</dbReference>
<dbReference type="InterPro" id="IPR017441">
    <property type="entry name" value="Protein_kinase_ATP_BS"/>
</dbReference>
<dbReference type="STRING" id="312017.Q23G03"/>
<dbReference type="GeneID" id="7837007"/>
<dbReference type="PROSITE" id="PS50011">
    <property type="entry name" value="PROTEIN_KINASE_DOM"/>
    <property type="match status" value="1"/>
</dbReference>
<dbReference type="GO" id="GO:0035556">
    <property type="term" value="P:intracellular signal transduction"/>
    <property type="evidence" value="ECO:0007669"/>
    <property type="project" value="TreeGrafter"/>
</dbReference>
<dbReference type="InterPro" id="IPR000961">
    <property type="entry name" value="AGC-kinase_C"/>
</dbReference>
<feature type="compositionally biased region" description="Basic and acidic residues" evidence="11">
    <location>
        <begin position="453"/>
        <end position="471"/>
    </location>
</feature>
<evidence type="ECO:0000256" key="3">
    <source>
        <dbReference type="ARBA" id="ARBA00022679"/>
    </source>
</evidence>
<dbReference type="GO" id="GO:0004674">
    <property type="term" value="F:protein serine/threonine kinase activity"/>
    <property type="evidence" value="ECO:0007669"/>
    <property type="project" value="UniProtKB-KW"/>
</dbReference>
<keyword evidence="6 9" id="KW-0067">ATP-binding</keyword>
<comment type="catalytic activity">
    <reaction evidence="7">
        <text>L-threonyl-[protein] + ATP = O-phospho-L-threonyl-[protein] + ADP + H(+)</text>
        <dbReference type="Rhea" id="RHEA:46608"/>
        <dbReference type="Rhea" id="RHEA-COMP:11060"/>
        <dbReference type="Rhea" id="RHEA-COMP:11605"/>
        <dbReference type="ChEBI" id="CHEBI:15378"/>
        <dbReference type="ChEBI" id="CHEBI:30013"/>
        <dbReference type="ChEBI" id="CHEBI:30616"/>
        <dbReference type="ChEBI" id="CHEBI:61977"/>
        <dbReference type="ChEBI" id="CHEBI:456216"/>
        <dbReference type="EC" id="2.7.11.1"/>
    </reaction>
</comment>
<evidence type="ECO:0000256" key="5">
    <source>
        <dbReference type="ARBA" id="ARBA00022777"/>
    </source>
</evidence>
<evidence type="ECO:0000256" key="1">
    <source>
        <dbReference type="ARBA" id="ARBA00012513"/>
    </source>
</evidence>
<dbReference type="RefSeq" id="XP_001015702.2">
    <property type="nucleotide sequence ID" value="XM_001015702.2"/>
</dbReference>
<accession>Q23G03</accession>
<protein>
    <recommendedName>
        <fullName evidence="1">non-specific serine/threonine protein kinase</fullName>
        <ecNumber evidence="1">2.7.11.1</ecNumber>
    </recommendedName>
</protein>
<dbReference type="PANTHER" id="PTHR24356">
    <property type="entry name" value="SERINE/THREONINE-PROTEIN KINASE"/>
    <property type="match status" value="1"/>
</dbReference>
<evidence type="ECO:0000259" key="12">
    <source>
        <dbReference type="PROSITE" id="PS50011"/>
    </source>
</evidence>
<dbReference type="EC" id="2.7.11.1" evidence="1"/>
<dbReference type="SUPFAM" id="SSF56112">
    <property type="entry name" value="Protein kinase-like (PK-like)"/>
    <property type="match status" value="1"/>
</dbReference>
<comment type="similarity">
    <text evidence="10">Belongs to the protein kinase superfamily.</text>
</comment>
<dbReference type="AlphaFoldDB" id="Q23G03"/>
<dbReference type="Gene3D" id="3.30.200.20">
    <property type="entry name" value="Phosphorylase Kinase, domain 1"/>
    <property type="match status" value="1"/>
</dbReference>
<evidence type="ECO:0000256" key="7">
    <source>
        <dbReference type="ARBA" id="ARBA00047899"/>
    </source>
</evidence>
<evidence type="ECO:0000313" key="15">
    <source>
        <dbReference type="Proteomes" id="UP000009168"/>
    </source>
</evidence>
<dbReference type="InterPro" id="IPR008271">
    <property type="entry name" value="Ser/Thr_kinase_AS"/>
</dbReference>
<feature type="binding site" evidence="9">
    <location>
        <position position="51"/>
    </location>
    <ligand>
        <name>ATP</name>
        <dbReference type="ChEBI" id="CHEBI:30616"/>
    </ligand>
</feature>